<name>A0ABV5R1K2_9ACTN</name>
<evidence type="ECO:0000259" key="7">
    <source>
        <dbReference type="PROSITE" id="PS50850"/>
    </source>
</evidence>
<feature type="transmembrane region" description="Helical" evidence="6">
    <location>
        <begin position="389"/>
        <end position="411"/>
    </location>
</feature>
<evidence type="ECO:0000256" key="2">
    <source>
        <dbReference type="ARBA" id="ARBA00022448"/>
    </source>
</evidence>
<feature type="transmembrane region" description="Helical" evidence="6">
    <location>
        <begin position="417"/>
        <end position="437"/>
    </location>
</feature>
<feature type="transmembrane region" description="Helical" evidence="6">
    <location>
        <begin position="354"/>
        <end position="377"/>
    </location>
</feature>
<reference evidence="8 9" key="1">
    <citation type="submission" date="2024-09" db="EMBL/GenBank/DDBJ databases">
        <authorList>
            <person name="Sun Q."/>
            <person name="Mori K."/>
        </authorList>
    </citation>
    <scope>NUCLEOTIDE SEQUENCE [LARGE SCALE GENOMIC DNA]</scope>
    <source>
        <strain evidence="8 9">JCM 3331</strain>
    </source>
</reference>
<evidence type="ECO:0000256" key="4">
    <source>
        <dbReference type="ARBA" id="ARBA00022989"/>
    </source>
</evidence>
<feature type="transmembrane region" description="Helical" evidence="6">
    <location>
        <begin position="173"/>
        <end position="192"/>
    </location>
</feature>
<evidence type="ECO:0000256" key="3">
    <source>
        <dbReference type="ARBA" id="ARBA00022692"/>
    </source>
</evidence>
<feature type="transmembrane region" description="Helical" evidence="6">
    <location>
        <begin position="79"/>
        <end position="96"/>
    </location>
</feature>
<dbReference type="SUPFAM" id="SSF103473">
    <property type="entry name" value="MFS general substrate transporter"/>
    <property type="match status" value="1"/>
</dbReference>
<dbReference type="Gene3D" id="1.20.1250.20">
    <property type="entry name" value="MFS general substrate transporter like domains"/>
    <property type="match status" value="1"/>
</dbReference>
<feature type="transmembrane region" description="Helical" evidence="6">
    <location>
        <begin position="301"/>
        <end position="322"/>
    </location>
</feature>
<protein>
    <submittedName>
        <fullName evidence="8">MFS transporter</fullName>
    </submittedName>
</protein>
<comment type="caution">
    <text evidence="8">The sequence shown here is derived from an EMBL/GenBank/DDBJ whole genome shotgun (WGS) entry which is preliminary data.</text>
</comment>
<dbReference type="EMBL" id="JBHMCG010000017">
    <property type="protein sequence ID" value="MFB9571721.1"/>
    <property type="molecule type" value="Genomic_DNA"/>
</dbReference>
<organism evidence="8 9">
    <name type="scientific">Streptomyces yanii</name>
    <dbReference type="NCBI Taxonomy" id="78510"/>
    <lineage>
        <taxon>Bacteria</taxon>
        <taxon>Bacillati</taxon>
        <taxon>Actinomycetota</taxon>
        <taxon>Actinomycetes</taxon>
        <taxon>Kitasatosporales</taxon>
        <taxon>Streptomycetaceae</taxon>
        <taxon>Streptomyces</taxon>
    </lineage>
</organism>
<evidence type="ECO:0000256" key="1">
    <source>
        <dbReference type="ARBA" id="ARBA00004651"/>
    </source>
</evidence>
<gene>
    <name evidence="8" type="ORF">ACFFTL_04995</name>
</gene>
<accession>A0ABV5R1K2</accession>
<dbReference type="PANTHER" id="PTHR23511">
    <property type="entry name" value="SYNAPTIC VESICLE GLYCOPROTEIN 2"/>
    <property type="match status" value="1"/>
</dbReference>
<dbReference type="PANTHER" id="PTHR23511:SF34">
    <property type="entry name" value="SYNAPTIC VESICLE GLYCOPROTEIN 2"/>
    <property type="match status" value="1"/>
</dbReference>
<feature type="transmembrane region" description="Helical" evidence="6">
    <location>
        <begin position="50"/>
        <end position="67"/>
    </location>
</feature>
<keyword evidence="9" id="KW-1185">Reference proteome</keyword>
<evidence type="ECO:0000313" key="9">
    <source>
        <dbReference type="Proteomes" id="UP001589710"/>
    </source>
</evidence>
<keyword evidence="4 6" id="KW-1133">Transmembrane helix</keyword>
<feature type="transmembrane region" description="Helical" evidence="6">
    <location>
        <begin position="329"/>
        <end position="348"/>
    </location>
</feature>
<evidence type="ECO:0000313" key="8">
    <source>
        <dbReference type="EMBL" id="MFB9571721.1"/>
    </source>
</evidence>
<dbReference type="Proteomes" id="UP001589710">
    <property type="component" value="Unassembled WGS sequence"/>
</dbReference>
<feature type="domain" description="Major facilitator superfamily (MFS) profile" evidence="7">
    <location>
        <begin position="13"/>
        <end position="442"/>
    </location>
</feature>
<comment type="subcellular location">
    <subcellularLocation>
        <location evidence="1">Cell membrane</location>
        <topology evidence="1">Multi-pass membrane protein</topology>
    </subcellularLocation>
</comment>
<keyword evidence="2" id="KW-0813">Transport</keyword>
<dbReference type="InterPro" id="IPR020846">
    <property type="entry name" value="MFS_dom"/>
</dbReference>
<feature type="transmembrane region" description="Helical" evidence="6">
    <location>
        <begin position="268"/>
        <end position="289"/>
    </location>
</feature>
<proteinExistence type="predicted"/>
<dbReference type="InterPro" id="IPR005828">
    <property type="entry name" value="MFS_sugar_transport-like"/>
</dbReference>
<dbReference type="PROSITE" id="PS50850">
    <property type="entry name" value="MFS"/>
    <property type="match status" value="1"/>
</dbReference>
<sequence length="459" mass="48683">MDRIGFNRAHAWVLILVLSGMFFSALEENATGAIAAGLQAAFGTTKADLALMALIETIGFVVGRLLAGYMGDRYGRRKALSVNLLLYTLGGLLAAFSPNMIILSAFRFVVGVGLGGEFTIGLALISEMVATRNRGSVTASLNIGSGGVGNFVSYGLFLVVLGPMNGILGGTELSWRWLLVMLAAPAVMVVFFRRYLPESPRFLLAHGKVDEANKVLTILASGRLRWRPTPEEVIPYLSASDVPTKTVHQRLPIMALFTRSSLRRLGSIGVASWMSFGANGTLFVLLPAFLLSEGYSVTQSLGFTMVMNFGGLLGACAAAYLAGRVGRKTVIRSAAVLGCGAGIAFATLANGAVLIMVIGALFKIFAMLLNTTLAAWWPEQFPTHVRARGVSILNAVSTSSGAIMPLISVAVFSAVGLSGVFVMFAFMYALVFVSAFIPPETQGRSLEEINNEQSAQEAG</sequence>
<dbReference type="Pfam" id="PF00083">
    <property type="entry name" value="Sugar_tr"/>
    <property type="match status" value="1"/>
</dbReference>
<feature type="transmembrane region" description="Helical" evidence="6">
    <location>
        <begin position="102"/>
        <end position="125"/>
    </location>
</feature>
<evidence type="ECO:0000256" key="6">
    <source>
        <dbReference type="SAM" id="Phobius"/>
    </source>
</evidence>
<dbReference type="PROSITE" id="PS00217">
    <property type="entry name" value="SUGAR_TRANSPORT_2"/>
    <property type="match status" value="1"/>
</dbReference>
<feature type="transmembrane region" description="Helical" evidence="6">
    <location>
        <begin position="137"/>
        <end position="161"/>
    </location>
</feature>
<dbReference type="InterPro" id="IPR036259">
    <property type="entry name" value="MFS_trans_sf"/>
</dbReference>
<keyword evidence="5 6" id="KW-0472">Membrane</keyword>
<dbReference type="InterPro" id="IPR005829">
    <property type="entry name" value="Sugar_transporter_CS"/>
</dbReference>
<evidence type="ECO:0000256" key="5">
    <source>
        <dbReference type="ARBA" id="ARBA00023136"/>
    </source>
</evidence>
<keyword evidence="3 6" id="KW-0812">Transmembrane</keyword>
<dbReference type="RefSeq" id="WP_345515878.1">
    <property type="nucleotide sequence ID" value="NZ_BAAAXD010000034.1"/>
</dbReference>